<dbReference type="PROSITE" id="PS50830">
    <property type="entry name" value="TNASE_3"/>
    <property type="match status" value="1"/>
</dbReference>
<reference evidence="6" key="1">
    <citation type="submission" date="2021-01" db="EMBL/GenBank/DDBJ databases">
        <authorList>
            <person name="Corre E."/>
            <person name="Pelletier E."/>
            <person name="Niang G."/>
            <person name="Scheremetjew M."/>
            <person name="Finn R."/>
            <person name="Kale V."/>
            <person name="Holt S."/>
            <person name="Cochrane G."/>
            <person name="Meng A."/>
            <person name="Brown T."/>
            <person name="Cohen L."/>
        </authorList>
    </citation>
    <scope>NUCLEOTIDE SEQUENCE</scope>
    <source>
        <strain evidence="6">Grunow 1884</strain>
    </source>
</reference>
<dbReference type="PANTHER" id="PTHR12302:SF3">
    <property type="entry name" value="SERINE_THREONINE-PROTEIN KINASE 31"/>
    <property type="match status" value="1"/>
</dbReference>
<sequence>MGTCLSVTGGQAADQHTSPIQRNLPTGAAREKVRNVYDGDTLTLVEGARRLRLLGIDTPEIDKKQPYAEEAKQFTKKRCNKRDVWVSFEGNGYERNDKYGRLLAWVWTQSGEVGGGFLCVNEGLVAEGLATVYFPKKYPKLHNASKLIQMQTEARRARRGLWRNWKDYIVMTTPNGAAFHRRECRHLSKSTHLAERKASLALDEGLHACRTCIM</sequence>
<dbReference type="AlphaFoldDB" id="A0A7S1Z1B2"/>
<keyword evidence="3" id="KW-0378">Hydrolase</keyword>
<evidence type="ECO:0000256" key="3">
    <source>
        <dbReference type="ARBA" id="ARBA00022801"/>
    </source>
</evidence>
<name>A0A7S1Z1B2_TRICV</name>
<keyword evidence="1" id="KW-0540">Nuclease</keyword>
<proteinExistence type="predicted"/>
<dbReference type="InterPro" id="IPR002071">
    <property type="entry name" value="Thermonucl_AS"/>
</dbReference>
<dbReference type="GO" id="GO:0005737">
    <property type="term" value="C:cytoplasm"/>
    <property type="evidence" value="ECO:0007669"/>
    <property type="project" value="TreeGrafter"/>
</dbReference>
<dbReference type="GO" id="GO:0003676">
    <property type="term" value="F:nucleic acid binding"/>
    <property type="evidence" value="ECO:0007669"/>
    <property type="project" value="InterPro"/>
</dbReference>
<dbReference type="Pfam" id="PF00565">
    <property type="entry name" value="SNase"/>
    <property type="match status" value="1"/>
</dbReference>
<dbReference type="InterPro" id="IPR035437">
    <property type="entry name" value="SNase_OB-fold_sf"/>
</dbReference>
<protein>
    <recommendedName>
        <fullName evidence="5">TNase-like domain-containing protein</fullName>
    </recommendedName>
</protein>
<evidence type="ECO:0000256" key="4">
    <source>
        <dbReference type="SAM" id="MobiDB-lite"/>
    </source>
</evidence>
<dbReference type="SMART" id="SM00318">
    <property type="entry name" value="SNc"/>
    <property type="match status" value="1"/>
</dbReference>
<keyword evidence="2" id="KW-0255">Endonuclease</keyword>
<dbReference type="PROSITE" id="PS01284">
    <property type="entry name" value="TNASE_2"/>
    <property type="match status" value="1"/>
</dbReference>
<dbReference type="InterPro" id="IPR016071">
    <property type="entry name" value="Staphylococal_nuclease_OB-fold"/>
</dbReference>
<dbReference type="EMBL" id="HBGO01005934">
    <property type="protein sequence ID" value="CAD9325483.1"/>
    <property type="molecule type" value="Transcribed_RNA"/>
</dbReference>
<accession>A0A7S1Z1B2</accession>
<feature type="region of interest" description="Disordered" evidence="4">
    <location>
        <begin position="1"/>
        <end position="24"/>
    </location>
</feature>
<dbReference type="Gene3D" id="2.40.50.90">
    <property type="match status" value="1"/>
</dbReference>
<evidence type="ECO:0000256" key="1">
    <source>
        <dbReference type="ARBA" id="ARBA00022722"/>
    </source>
</evidence>
<evidence type="ECO:0000259" key="5">
    <source>
        <dbReference type="PROSITE" id="PS50830"/>
    </source>
</evidence>
<dbReference type="GO" id="GO:0016787">
    <property type="term" value="F:hydrolase activity"/>
    <property type="evidence" value="ECO:0007669"/>
    <property type="project" value="UniProtKB-KW"/>
</dbReference>
<evidence type="ECO:0000256" key="2">
    <source>
        <dbReference type="ARBA" id="ARBA00022759"/>
    </source>
</evidence>
<dbReference type="PANTHER" id="PTHR12302">
    <property type="entry name" value="EBNA2 BINDING PROTEIN P100"/>
    <property type="match status" value="1"/>
</dbReference>
<evidence type="ECO:0000313" key="6">
    <source>
        <dbReference type="EMBL" id="CAD9325483.1"/>
    </source>
</evidence>
<organism evidence="6">
    <name type="scientific">Trieres chinensis</name>
    <name type="common">Marine centric diatom</name>
    <name type="synonym">Odontella sinensis</name>
    <dbReference type="NCBI Taxonomy" id="1514140"/>
    <lineage>
        <taxon>Eukaryota</taxon>
        <taxon>Sar</taxon>
        <taxon>Stramenopiles</taxon>
        <taxon>Ochrophyta</taxon>
        <taxon>Bacillariophyta</taxon>
        <taxon>Mediophyceae</taxon>
        <taxon>Biddulphiophycidae</taxon>
        <taxon>Eupodiscales</taxon>
        <taxon>Parodontellaceae</taxon>
        <taxon>Trieres</taxon>
    </lineage>
</organism>
<dbReference type="GO" id="GO:0004519">
    <property type="term" value="F:endonuclease activity"/>
    <property type="evidence" value="ECO:0007669"/>
    <property type="project" value="UniProtKB-KW"/>
</dbReference>
<feature type="domain" description="TNase-like" evidence="5">
    <location>
        <begin position="27"/>
        <end position="164"/>
    </location>
</feature>
<gene>
    <name evidence="6" type="ORF">OSIN01602_LOCUS3316</name>
</gene>
<dbReference type="SUPFAM" id="SSF50199">
    <property type="entry name" value="Staphylococcal nuclease"/>
    <property type="match status" value="1"/>
</dbReference>